<name>A0ACB8YTE8_CICIN</name>
<organism evidence="1 2">
    <name type="scientific">Cichorium intybus</name>
    <name type="common">Chicory</name>
    <dbReference type="NCBI Taxonomy" id="13427"/>
    <lineage>
        <taxon>Eukaryota</taxon>
        <taxon>Viridiplantae</taxon>
        <taxon>Streptophyta</taxon>
        <taxon>Embryophyta</taxon>
        <taxon>Tracheophyta</taxon>
        <taxon>Spermatophyta</taxon>
        <taxon>Magnoliopsida</taxon>
        <taxon>eudicotyledons</taxon>
        <taxon>Gunneridae</taxon>
        <taxon>Pentapetalae</taxon>
        <taxon>asterids</taxon>
        <taxon>campanulids</taxon>
        <taxon>Asterales</taxon>
        <taxon>Asteraceae</taxon>
        <taxon>Cichorioideae</taxon>
        <taxon>Cichorieae</taxon>
        <taxon>Cichoriinae</taxon>
        <taxon>Cichorium</taxon>
    </lineage>
</organism>
<dbReference type="Proteomes" id="UP001055811">
    <property type="component" value="Linkage Group LG09"/>
</dbReference>
<evidence type="ECO:0000313" key="1">
    <source>
        <dbReference type="EMBL" id="KAI3689009.1"/>
    </source>
</evidence>
<protein>
    <submittedName>
        <fullName evidence="1">Uncharacterized protein</fullName>
    </submittedName>
</protein>
<keyword evidence="2" id="KW-1185">Reference proteome</keyword>
<evidence type="ECO:0000313" key="2">
    <source>
        <dbReference type="Proteomes" id="UP001055811"/>
    </source>
</evidence>
<gene>
    <name evidence="1" type="ORF">L2E82_46957</name>
</gene>
<dbReference type="EMBL" id="CM042017">
    <property type="protein sequence ID" value="KAI3689009.1"/>
    <property type="molecule type" value="Genomic_DNA"/>
</dbReference>
<proteinExistence type="predicted"/>
<reference evidence="1 2" key="2">
    <citation type="journal article" date="2022" name="Mol. Ecol. Resour.">
        <title>The genomes of chicory, endive, great burdock and yacon provide insights into Asteraceae paleo-polyploidization history and plant inulin production.</title>
        <authorList>
            <person name="Fan W."/>
            <person name="Wang S."/>
            <person name="Wang H."/>
            <person name="Wang A."/>
            <person name="Jiang F."/>
            <person name="Liu H."/>
            <person name="Zhao H."/>
            <person name="Xu D."/>
            <person name="Zhang Y."/>
        </authorList>
    </citation>
    <scope>NUCLEOTIDE SEQUENCE [LARGE SCALE GENOMIC DNA]</scope>
    <source>
        <strain evidence="2">cv. Punajuju</strain>
        <tissue evidence="1">Leaves</tissue>
    </source>
</reference>
<comment type="caution">
    <text evidence="1">The sequence shown here is derived from an EMBL/GenBank/DDBJ whole genome shotgun (WGS) entry which is preliminary data.</text>
</comment>
<reference evidence="2" key="1">
    <citation type="journal article" date="2022" name="Mol. Ecol. Resour.">
        <title>The genomes of chicory, endive, great burdock and yacon provide insights into Asteraceae palaeo-polyploidization history and plant inulin production.</title>
        <authorList>
            <person name="Fan W."/>
            <person name="Wang S."/>
            <person name="Wang H."/>
            <person name="Wang A."/>
            <person name="Jiang F."/>
            <person name="Liu H."/>
            <person name="Zhao H."/>
            <person name="Xu D."/>
            <person name="Zhang Y."/>
        </authorList>
    </citation>
    <scope>NUCLEOTIDE SEQUENCE [LARGE SCALE GENOMIC DNA]</scope>
    <source>
        <strain evidence="2">cv. Punajuju</strain>
    </source>
</reference>
<sequence>MNYQTATHVGRPPTKFNPFSLSLLKSRAGRKTSLLAYRRGAQILTKSRVLDLIAVFQQSELIVAKNDALIPVVLTRMIAVASLAF</sequence>
<accession>A0ACB8YTE8</accession>